<organism evidence="1">
    <name type="scientific">marine metagenome</name>
    <dbReference type="NCBI Taxonomy" id="408172"/>
    <lineage>
        <taxon>unclassified sequences</taxon>
        <taxon>metagenomes</taxon>
        <taxon>ecological metagenomes</taxon>
    </lineage>
</organism>
<protein>
    <submittedName>
        <fullName evidence="1">Uncharacterized protein</fullName>
    </submittedName>
</protein>
<proteinExistence type="predicted"/>
<evidence type="ECO:0000313" key="1">
    <source>
        <dbReference type="EMBL" id="SVD62601.1"/>
    </source>
</evidence>
<gene>
    <name evidence="1" type="ORF">METZ01_LOCUS415455</name>
</gene>
<reference evidence="1" key="1">
    <citation type="submission" date="2018-05" db="EMBL/GenBank/DDBJ databases">
        <authorList>
            <person name="Lanie J.A."/>
            <person name="Ng W.-L."/>
            <person name="Kazmierczak K.M."/>
            <person name="Andrzejewski T.M."/>
            <person name="Davidsen T.M."/>
            <person name="Wayne K.J."/>
            <person name="Tettelin H."/>
            <person name="Glass J.I."/>
            <person name="Rusch D."/>
            <person name="Podicherti R."/>
            <person name="Tsui H.-C.T."/>
            <person name="Winkler M.E."/>
        </authorList>
    </citation>
    <scope>NUCLEOTIDE SEQUENCE</scope>
</reference>
<accession>A0A382WX76</accession>
<feature type="non-terminal residue" evidence="1">
    <location>
        <position position="25"/>
    </location>
</feature>
<name>A0A382WX76_9ZZZZ</name>
<sequence length="25" mass="2829">MSDEKIPVVAAVISQDDRYLVARRP</sequence>
<dbReference type="AlphaFoldDB" id="A0A382WX76"/>
<dbReference type="EMBL" id="UINC01162701">
    <property type="protein sequence ID" value="SVD62601.1"/>
    <property type="molecule type" value="Genomic_DNA"/>
</dbReference>